<organism evidence="1 2">
    <name type="scientific">SAR92 bacterium BACL26 MAG-121220-bin70</name>
    <dbReference type="NCBI Taxonomy" id="1655626"/>
    <lineage>
        <taxon>Bacteria</taxon>
        <taxon>Pseudomonadati</taxon>
        <taxon>Pseudomonadota</taxon>
        <taxon>Gammaproteobacteria</taxon>
        <taxon>Cellvibrionales</taxon>
        <taxon>Porticoccaceae</taxon>
        <taxon>SAR92 clade</taxon>
    </lineage>
</organism>
<comment type="caution">
    <text evidence="1">The sequence shown here is derived from an EMBL/GenBank/DDBJ whole genome shotgun (WGS) entry which is preliminary data.</text>
</comment>
<accession>A0A0R2UCR0</accession>
<evidence type="ECO:0000313" key="2">
    <source>
        <dbReference type="Proteomes" id="UP000051213"/>
    </source>
</evidence>
<proteinExistence type="predicted"/>
<name>A0A0R2UCR0_9GAMM</name>
<sequence length="71" mass="7552">MPLSMVFAVVDSASRGSVVSVASDGAGAVLEFVRKEATMGNGQRRLYGTLNGYQRSVKVKGNYLEKLVDGL</sequence>
<gene>
    <name evidence="1" type="ORF">ABS24_08085</name>
</gene>
<dbReference type="EMBL" id="LICA01000082">
    <property type="protein sequence ID" value="KRO95570.1"/>
    <property type="molecule type" value="Genomic_DNA"/>
</dbReference>
<dbReference type="AlphaFoldDB" id="A0A0R2UCR0"/>
<reference evidence="1 2" key="1">
    <citation type="submission" date="2015-10" db="EMBL/GenBank/DDBJ databases">
        <title>Metagenome-Assembled Genomes uncover a global brackish microbiome.</title>
        <authorList>
            <person name="Hugerth L.W."/>
            <person name="Larsson J."/>
            <person name="Alneberg J."/>
            <person name="Lindh M.V."/>
            <person name="Legrand C."/>
            <person name="Pinhassi J."/>
            <person name="Andersson A.F."/>
        </authorList>
    </citation>
    <scope>NUCLEOTIDE SEQUENCE [LARGE SCALE GENOMIC DNA]</scope>
    <source>
        <strain evidence="1">BACL26 MAG-121220-bin70</strain>
    </source>
</reference>
<evidence type="ECO:0000313" key="1">
    <source>
        <dbReference type="EMBL" id="KRO95570.1"/>
    </source>
</evidence>
<dbReference type="Proteomes" id="UP000051213">
    <property type="component" value="Unassembled WGS sequence"/>
</dbReference>
<protein>
    <submittedName>
        <fullName evidence="1">Uncharacterized protein</fullName>
    </submittedName>
</protein>